<dbReference type="CDD" id="cd04188">
    <property type="entry name" value="DPG_synthase"/>
    <property type="match status" value="1"/>
</dbReference>
<dbReference type="PANTHER" id="PTHR10859">
    <property type="entry name" value="GLYCOSYL TRANSFERASE"/>
    <property type="match status" value="1"/>
</dbReference>
<dbReference type="Pfam" id="PF00535">
    <property type="entry name" value="Glycos_transf_2"/>
    <property type="match status" value="1"/>
</dbReference>
<sequence length="329" mass="37175">MIAWILFFIFSSIVAYGLAWFFLPLYRSITVSTSVQLGAKYRTDKDETVSFTNVFEQTKPSVNLSVVVPAYNEEERMTIMLNETIRFLDHRRRRDPDRTFEVIIVNDGSKDKTESIAQSYTKANGDDVVRVLNLTKNSGKGAAVQAGMLHARGAYILMVDADGASRFSDLVELERAIIEVENDGSGIAIGSRAHLKQDAIAKRHWFRNFLMFGFHILVSTIAGVGIADTQCGFKLFTRNTARVLFANLHLPRWAFDVELIFMAGRLSVPMVEVPIHWTEIPGSKVSLLDGAITMLRDIIAIRICYMTGLWTIQPWREVYLLAKSKSRKE</sequence>
<evidence type="ECO:0000259" key="14">
    <source>
        <dbReference type="Pfam" id="PF00535"/>
    </source>
</evidence>
<dbReference type="SUPFAM" id="SSF53448">
    <property type="entry name" value="Nucleotide-diphospho-sugar transferases"/>
    <property type="match status" value="1"/>
</dbReference>
<evidence type="ECO:0000313" key="15">
    <source>
        <dbReference type="EMBL" id="CRZ11025.1"/>
    </source>
</evidence>
<evidence type="ECO:0000256" key="13">
    <source>
        <dbReference type="SAM" id="Phobius"/>
    </source>
</evidence>
<dbReference type="PANTHER" id="PTHR10859:SF91">
    <property type="entry name" value="DOLICHYL-PHOSPHATE BETA-GLUCOSYLTRANSFERASE"/>
    <property type="match status" value="1"/>
</dbReference>
<evidence type="ECO:0000256" key="11">
    <source>
        <dbReference type="ARBA" id="ARBA00023136"/>
    </source>
</evidence>
<comment type="similarity">
    <text evidence="3">Belongs to the glycosyltransferase 2 family.</text>
</comment>
<name>A0A0H5RA49_9EUKA</name>
<dbReference type="InterPro" id="IPR001173">
    <property type="entry name" value="Glyco_trans_2-like"/>
</dbReference>
<reference evidence="15" key="1">
    <citation type="submission" date="2015-04" db="EMBL/GenBank/DDBJ databases">
        <title>The genome sequence of the plant pathogenic Rhizarian Plasmodiophora brassicae reveals insights in its biotrophic life cycle and the origin of chitin synthesis.</title>
        <authorList>
            <person name="Schwelm A."/>
            <person name="Fogelqvist J."/>
            <person name="Knaust A."/>
            <person name="Julke S."/>
            <person name="Lilja T."/>
            <person name="Dhandapani V."/>
            <person name="Bonilla-Rosso G."/>
            <person name="Karlsson M."/>
            <person name="Shevchenko A."/>
            <person name="Choi S.R."/>
            <person name="Kim H.G."/>
            <person name="Park J.Y."/>
            <person name="Lim Y.P."/>
            <person name="Ludwig-Muller J."/>
            <person name="Dixelius C."/>
        </authorList>
    </citation>
    <scope>NUCLEOTIDE SEQUENCE</scope>
    <source>
        <tissue evidence="15">Potato root galls</tissue>
    </source>
</reference>
<comment type="catalytic activity">
    <reaction evidence="12">
        <text>a di-trans,poly-cis-dolichyl phosphate + UDP-alpha-D-glucose = a di-trans,poly-cis-dolichyl beta-D-glucosyl phosphate + UDP</text>
        <dbReference type="Rhea" id="RHEA:15401"/>
        <dbReference type="Rhea" id="RHEA-COMP:19498"/>
        <dbReference type="Rhea" id="RHEA-COMP:19502"/>
        <dbReference type="ChEBI" id="CHEBI:57525"/>
        <dbReference type="ChEBI" id="CHEBI:57683"/>
        <dbReference type="ChEBI" id="CHEBI:58223"/>
        <dbReference type="ChEBI" id="CHEBI:58885"/>
        <dbReference type="EC" id="2.4.1.117"/>
    </reaction>
    <physiologicalReaction direction="left-to-right" evidence="12">
        <dbReference type="Rhea" id="RHEA:15402"/>
    </physiologicalReaction>
</comment>
<feature type="transmembrane region" description="Helical" evidence="13">
    <location>
        <begin position="209"/>
        <end position="227"/>
    </location>
</feature>
<evidence type="ECO:0000256" key="9">
    <source>
        <dbReference type="ARBA" id="ARBA00022968"/>
    </source>
</evidence>
<dbReference type="EC" id="2.4.1.117" evidence="4"/>
<comment type="pathway">
    <text evidence="2">Protein modification; protein glycosylation.</text>
</comment>
<evidence type="ECO:0000256" key="10">
    <source>
        <dbReference type="ARBA" id="ARBA00022989"/>
    </source>
</evidence>
<dbReference type="InterPro" id="IPR029044">
    <property type="entry name" value="Nucleotide-diphossugar_trans"/>
</dbReference>
<comment type="subcellular location">
    <subcellularLocation>
        <location evidence="1">Endoplasmic reticulum membrane</location>
        <topology evidence="1">Single-pass membrane protein</topology>
    </subcellularLocation>
</comment>
<dbReference type="GO" id="GO:0004581">
    <property type="term" value="F:dolichyl-phosphate beta-glucosyltransferase activity"/>
    <property type="evidence" value="ECO:0007669"/>
    <property type="project" value="UniProtKB-EC"/>
</dbReference>
<dbReference type="Gene3D" id="3.90.550.10">
    <property type="entry name" value="Spore Coat Polysaccharide Biosynthesis Protein SpsA, Chain A"/>
    <property type="match status" value="1"/>
</dbReference>
<keyword evidence="5" id="KW-0328">Glycosyltransferase</keyword>
<evidence type="ECO:0000256" key="7">
    <source>
        <dbReference type="ARBA" id="ARBA00022692"/>
    </source>
</evidence>
<dbReference type="AlphaFoldDB" id="A0A0H5RA49"/>
<evidence type="ECO:0000256" key="5">
    <source>
        <dbReference type="ARBA" id="ARBA00022676"/>
    </source>
</evidence>
<keyword evidence="9" id="KW-0735">Signal-anchor</keyword>
<evidence type="ECO:0000256" key="6">
    <source>
        <dbReference type="ARBA" id="ARBA00022679"/>
    </source>
</evidence>
<evidence type="ECO:0000256" key="2">
    <source>
        <dbReference type="ARBA" id="ARBA00004922"/>
    </source>
</evidence>
<protein>
    <recommendedName>
        <fullName evidence="4">dolichyl-phosphate beta-glucosyltransferase</fullName>
        <ecNumber evidence="4">2.4.1.117</ecNumber>
    </recommendedName>
</protein>
<organism evidence="15">
    <name type="scientific">Spongospora subterranea</name>
    <dbReference type="NCBI Taxonomy" id="70186"/>
    <lineage>
        <taxon>Eukaryota</taxon>
        <taxon>Sar</taxon>
        <taxon>Rhizaria</taxon>
        <taxon>Endomyxa</taxon>
        <taxon>Phytomyxea</taxon>
        <taxon>Plasmodiophorida</taxon>
        <taxon>Plasmodiophoridae</taxon>
        <taxon>Spongospora</taxon>
    </lineage>
</organism>
<evidence type="ECO:0000256" key="3">
    <source>
        <dbReference type="ARBA" id="ARBA00006739"/>
    </source>
</evidence>
<dbReference type="GO" id="GO:0006487">
    <property type="term" value="P:protein N-linked glycosylation"/>
    <property type="evidence" value="ECO:0007669"/>
    <property type="project" value="TreeGrafter"/>
</dbReference>
<keyword evidence="8" id="KW-0256">Endoplasmic reticulum</keyword>
<dbReference type="EMBL" id="HACM01010583">
    <property type="protein sequence ID" value="CRZ11025.1"/>
    <property type="molecule type" value="Transcribed_RNA"/>
</dbReference>
<evidence type="ECO:0000256" key="12">
    <source>
        <dbReference type="ARBA" id="ARBA00045097"/>
    </source>
</evidence>
<evidence type="ECO:0000256" key="8">
    <source>
        <dbReference type="ARBA" id="ARBA00022824"/>
    </source>
</evidence>
<keyword evidence="11 13" id="KW-0472">Membrane</keyword>
<accession>A0A0H5RA49</accession>
<keyword evidence="7 13" id="KW-0812">Transmembrane</keyword>
<feature type="domain" description="Glycosyltransferase 2-like" evidence="14">
    <location>
        <begin position="65"/>
        <end position="235"/>
    </location>
</feature>
<feature type="transmembrane region" description="Helical" evidence="13">
    <location>
        <begin position="6"/>
        <end position="26"/>
    </location>
</feature>
<dbReference type="InterPro" id="IPR035518">
    <property type="entry name" value="DPG_synthase"/>
</dbReference>
<keyword evidence="10 13" id="KW-1133">Transmembrane helix</keyword>
<dbReference type="GO" id="GO:0005789">
    <property type="term" value="C:endoplasmic reticulum membrane"/>
    <property type="evidence" value="ECO:0007669"/>
    <property type="project" value="UniProtKB-SubCell"/>
</dbReference>
<keyword evidence="6" id="KW-0808">Transferase</keyword>
<evidence type="ECO:0000256" key="1">
    <source>
        <dbReference type="ARBA" id="ARBA00004389"/>
    </source>
</evidence>
<proteinExistence type="inferred from homology"/>
<evidence type="ECO:0000256" key="4">
    <source>
        <dbReference type="ARBA" id="ARBA00012583"/>
    </source>
</evidence>